<reference evidence="8 9" key="1">
    <citation type="submission" date="2018-06" db="EMBL/GenBank/DDBJ databases">
        <authorList>
            <consortium name="Pathogen Informatics"/>
            <person name="Doyle S."/>
        </authorList>
    </citation>
    <scope>NUCLEOTIDE SEQUENCE [LARGE SCALE GENOMIC DNA]</scope>
    <source>
        <strain evidence="8 9">NCTC10975</strain>
    </source>
</reference>
<dbReference type="GO" id="GO:0016491">
    <property type="term" value="F:oxidoreductase activity"/>
    <property type="evidence" value="ECO:0007669"/>
    <property type="project" value="UniProtKB-UniRule"/>
</dbReference>
<keyword evidence="5 6" id="KW-0560">Oxidoreductase</keyword>
<dbReference type="PANTHER" id="PTHR43624">
    <property type="entry name" value="ELECTRON TRANSFER FLAVOPROTEIN-QUINONE OXIDOREDUCTASE YDIS-RELATED"/>
    <property type="match status" value="1"/>
</dbReference>
<dbReference type="AlphaFoldDB" id="A0A2X2CEG0"/>
<dbReference type="SUPFAM" id="SSF54373">
    <property type="entry name" value="FAD-linked reductases, C-terminal domain"/>
    <property type="match status" value="1"/>
</dbReference>
<dbReference type="Proteomes" id="UP000251485">
    <property type="component" value="Unassembled WGS sequence"/>
</dbReference>
<dbReference type="InterPro" id="IPR039651">
    <property type="entry name" value="FixC-like"/>
</dbReference>
<evidence type="ECO:0000313" key="9">
    <source>
        <dbReference type="Proteomes" id="UP000251485"/>
    </source>
</evidence>
<comment type="function">
    <text evidence="6">Part of an electron transfer system.</text>
</comment>
<dbReference type="Gene3D" id="3.50.50.60">
    <property type="entry name" value="FAD/NAD(P)-binding domain"/>
    <property type="match status" value="1"/>
</dbReference>
<dbReference type="Gene3D" id="3.30.9.90">
    <property type="match status" value="1"/>
</dbReference>
<sequence>MSTNSKKTVPQLLEDFKQHPVVAPLIKDGKLLEYSAHMVPEGGMNMVSELVKDGVLVAGDAAGFCLNVGYTVRGMDLAIASGEAAAKAVLMAKEQNSYSQKELSCYQSLLNDSFVIKDMKLYKDLPSFLDNTRFFTDYPQMAANVMHDLFVINGPEKTSA</sequence>
<dbReference type="GO" id="GO:0071949">
    <property type="term" value="F:FAD binding"/>
    <property type="evidence" value="ECO:0007669"/>
    <property type="project" value="UniProtKB-UniRule"/>
</dbReference>
<dbReference type="Pfam" id="PF26311">
    <property type="entry name" value="ETF-QO_FixC_C"/>
    <property type="match status" value="1"/>
</dbReference>
<comment type="cofactor">
    <cofactor evidence="1 6">
        <name>FAD</name>
        <dbReference type="ChEBI" id="CHEBI:57692"/>
    </cofactor>
</comment>
<evidence type="ECO:0000256" key="6">
    <source>
        <dbReference type="RuleBase" id="RU366069"/>
    </source>
</evidence>
<protein>
    <recommendedName>
        <fullName evidence="6">Protein FixC</fullName>
    </recommendedName>
</protein>
<gene>
    <name evidence="8" type="primary">fixC_2</name>
    <name evidence="8" type="ORF">NCTC10975_05178</name>
</gene>
<evidence type="ECO:0000259" key="7">
    <source>
        <dbReference type="Pfam" id="PF26311"/>
    </source>
</evidence>
<organism evidence="8 9">
    <name type="scientific">Proteus mirabilis</name>
    <dbReference type="NCBI Taxonomy" id="584"/>
    <lineage>
        <taxon>Bacteria</taxon>
        <taxon>Pseudomonadati</taxon>
        <taxon>Pseudomonadota</taxon>
        <taxon>Gammaproteobacteria</taxon>
        <taxon>Enterobacterales</taxon>
        <taxon>Morganellaceae</taxon>
        <taxon>Proteus</taxon>
    </lineage>
</organism>
<feature type="domain" description="FixC-like C-terminal" evidence="7">
    <location>
        <begin position="125"/>
        <end position="157"/>
    </location>
</feature>
<evidence type="ECO:0000256" key="4">
    <source>
        <dbReference type="ARBA" id="ARBA00022827"/>
    </source>
</evidence>
<evidence type="ECO:0000256" key="2">
    <source>
        <dbReference type="ARBA" id="ARBA00006796"/>
    </source>
</evidence>
<evidence type="ECO:0000313" key="8">
    <source>
        <dbReference type="EMBL" id="SPZ04106.1"/>
    </source>
</evidence>
<comment type="similarity">
    <text evidence="2 6">Belongs to the ETF-QO/FixC family.</text>
</comment>
<evidence type="ECO:0000256" key="5">
    <source>
        <dbReference type="ARBA" id="ARBA00023002"/>
    </source>
</evidence>
<evidence type="ECO:0000256" key="1">
    <source>
        <dbReference type="ARBA" id="ARBA00001974"/>
    </source>
</evidence>
<dbReference type="PANTHER" id="PTHR43624:SF2">
    <property type="entry name" value="ELECTRON TRANSFER FLAVOPROTEIN-QUINONE OXIDOREDUCTASE YDIS-RELATED"/>
    <property type="match status" value="1"/>
</dbReference>
<evidence type="ECO:0000256" key="3">
    <source>
        <dbReference type="ARBA" id="ARBA00022630"/>
    </source>
</evidence>
<name>A0A2X2CEG0_PROMI</name>
<proteinExistence type="inferred from homology"/>
<dbReference type="InterPro" id="IPR059103">
    <property type="entry name" value="FixC-like_C"/>
</dbReference>
<dbReference type="InterPro" id="IPR036188">
    <property type="entry name" value="FAD/NAD-bd_sf"/>
</dbReference>
<accession>A0A2X2CEG0</accession>
<keyword evidence="3 6" id="KW-0285">Flavoprotein</keyword>
<dbReference type="SUPFAM" id="SSF51905">
    <property type="entry name" value="FAD/NAD(P)-binding domain"/>
    <property type="match status" value="1"/>
</dbReference>
<keyword evidence="4 6" id="KW-0274">FAD</keyword>
<dbReference type="EMBL" id="UAUE01000039">
    <property type="protein sequence ID" value="SPZ04106.1"/>
    <property type="molecule type" value="Genomic_DNA"/>
</dbReference>